<feature type="region of interest" description="Disordered" evidence="1">
    <location>
        <begin position="1"/>
        <end position="125"/>
    </location>
</feature>
<feature type="compositionally biased region" description="Low complexity" evidence="1">
    <location>
        <begin position="138"/>
        <end position="147"/>
    </location>
</feature>
<accession>A0A0K8W770</accession>
<feature type="region of interest" description="Disordered" evidence="1">
    <location>
        <begin position="137"/>
        <end position="168"/>
    </location>
</feature>
<feature type="non-terminal residue" evidence="2">
    <location>
        <position position="266"/>
    </location>
</feature>
<sequence length="266" mass="29114">TTVITETVESKISESNPLEEASVVVEEKPIEEVPEQLTAPVKEEPKKPAYGGLPIDESSSTWMGVLDEPMVLSDEEENKKEPVTQASSKTTTTTTVITETVESKISESNPLEEASVVVEEEPIEKVEEVKPVEEVIEIKAVPEQPTTPEKEEPKEPAYAGLPIDESSGTWMDVLDEPMVSSDEEENKKEPVTTTAVITETVESKISESNPLEEASVVVEEKPIEEVEEVKLVEEVVEIKAVPLQPTAPVKEEPKKPAYAGLPIDES</sequence>
<reference evidence="2" key="1">
    <citation type="submission" date="2015-06" db="EMBL/GenBank/DDBJ databases">
        <authorList>
            <person name="Hoefler B.C."/>
            <person name="Straight P.D."/>
        </authorList>
    </citation>
    <scope>NUCLEOTIDE SEQUENCE</scope>
</reference>
<proteinExistence type="predicted"/>
<evidence type="ECO:0000256" key="1">
    <source>
        <dbReference type="SAM" id="MobiDB-lite"/>
    </source>
</evidence>
<organism evidence="2">
    <name type="scientific">Bactrocera latifrons</name>
    <name type="common">Malaysian fruit fly</name>
    <name type="synonym">Chaetodacus latifrons</name>
    <dbReference type="NCBI Taxonomy" id="174628"/>
    <lineage>
        <taxon>Eukaryota</taxon>
        <taxon>Metazoa</taxon>
        <taxon>Ecdysozoa</taxon>
        <taxon>Arthropoda</taxon>
        <taxon>Hexapoda</taxon>
        <taxon>Insecta</taxon>
        <taxon>Pterygota</taxon>
        <taxon>Neoptera</taxon>
        <taxon>Endopterygota</taxon>
        <taxon>Diptera</taxon>
        <taxon>Brachycera</taxon>
        <taxon>Muscomorpha</taxon>
        <taxon>Tephritoidea</taxon>
        <taxon>Tephritidae</taxon>
        <taxon>Bactrocera</taxon>
        <taxon>Bactrocera</taxon>
    </lineage>
</organism>
<dbReference type="AlphaFoldDB" id="A0A0K8W770"/>
<feature type="region of interest" description="Disordered" evidence="1">
    <location>
        <begin position="244"/>
        <end position="266"/>
    </location>
</feature>
<name>A0A0K8W770_BACLA</name>
<protein>
    <submittedName>
        <fullName evidence="2">Uncharacterized protein</fullName>
    </submittedName>
</protein>
<feature type="compositionally biased region" description="Low complexity" evidence="1">
    <location>
        <begin position="88"/>
        <end position="100"/>
    </location>
</feature>
<feature type="non-terminal residue" evidence="2">
    <location>
        <position position="1"/>
    </location>
</feature>
<evidence type="ECO:0000313" key="2">
    <source>
        <dbReference type="EMBL" id="JAI47043.1"/>
    </source>
</evidence>
<gene>
    <name evidence="2" type="ORF">c1_g3_i4</name>
</gene>
<dbReference type="EMBL" id="GDHF01005271">
    <property type="protein sequence ID" value="JAI47043.1"/>
    <property type="molecule type" value="Transcribed_RNA"/>
</dbReference>